<dbReference type="RefSeq" id="WP_074448668.1">
    <property type="nucleotide sequence ID" value="NZ_FMAE01000067.1"/>
</dbReference>
<dbReference type="Proteomes" id="UP000183174">
    <property type="component" value="Unassembled WGS sequence"/>
</dbReference>
<proteinExistence type="predicted"/>
<gene>
    <name evidence="1" type="ORF">GA0061099_10673</name>
</gene>
<reference evidence="1 2" key="1">
    <citation type="submission" date="2016-08" db="EMBL/GenBank/DDBJ databases">
        <authorList>
            <person name="Seilhamer J.J."/>
        </authorList>
    </citation>
    <scope>NUCLEOTIDE SEQUENCE [LARGE SCALE GENOMIC DNA]</scope>
    <source>
        <strain evidence="1 2">CCBAU 10071</strain>
    </source>
</reference>
<protein>
    <submittedName>
        <fullName evidence="1">Uncharacterized protein</fullName>
    </submittedName>
</protein>
<evidence type="ECO:0000313" key="2">
    <source>
        <dbReference type="Proteomes" id="UP000183174"/>
    </source>
</evidence>
<accession>A0A1C3XMP6</accession>
<organism evidence="1 2">
    <name type="scientific">Bradyrhizobium yuanmingense</name>
    <dbReference type="NCBI Taxonomy" id="108015"/>
    <lineage>
        <taxon>Bacteria</taxon>
        <taxon>Pseudomonadati</taxon>
        <taxon>Pseudomonadota</taxon>
        <taxon>Alphaproteobacteria</taxon>
        <taxon>Hyphomicrobiales</taxon>
        <taxon>Nitrobacteraceae</taxon>
        <taxon>Bradyrhizobium</taxon>
    </lineage>
</organism>
<sequence length="303" mass="32726">MLLSAFRLSERVGRSVAGECRRIPAGVNGTLHSCTDAIDERRVKHLLAAIALLAFVVQAEKAEATSLKIFPFAYDDHGPVLEYYPSTSATKTLQGRVFIAITVRERASTDLSLLLDCQKRQLSLAGPTIPTDSAGDQSSAFDGIENKHFISPNKGMYERFVIAVCDGELLGVATSAARSGWTHFIESPGRALYVAPEGTRKLGKYRAASIRLYDLGGAILPDGRHIDARDAVWVIDCEQGLGAVAYERAFARVNGRNQTITTMGDETVTHDLSAVDPGKLKFGRPVPGSSQDRFGKAACADQL</sequence>
<dbReference type="EMBL" id="FMAE01000067">
    <property type="protein sequence ID" value="SCB53489.1"/>
    <property type="molecule type" value="Genomic_DNA"/>
</dbReference>
<evidence type="ECO:0000313" key="1">
    <source>
        <dbReference type="EMBL" id="SCB53489.1"/>
    </source>
</evidence>
<dbReference type="AlphaFoldDB" id="A0A1C3XMP6"/>
<name>A0A1C3XMP6_9BRAD</name>